<feature type="transmembrane region" description="Helical" evidence="2">
    <location>
        <begin position="75"/>
        <end position="96"/>
    </location>
</feature>
<feature type="transmembrane region" description="Helical" evidence="2">
    <location>
        <begin position="180"/>
        <end position="201"/>
    </location>
</feature>
<reference evidence="4" key="1">
    <citation type="journal article" date="2019" name="Int. J. Syst. Evol. Microbiol.">
        <title>The Global Catalogue of Microorganisms (GCM) 10K type strain sequencing project: providing services to taxonomists for standard genome sequencing and annotation.</title>
        <authorList>
            <consortium name="The Broad Institute Genomics Platform"/>
            <consortium name="The Broad Institute Genome Sequencing Center for Infectious Disease"/>
            <person name="Wu L."/>
            <person name="Ma J."/>
        </authorList>
    </citation>
    <scope>NUCLEOTIDE SEQUENCE [LARGE SCALE GENOMIC DNA]</scope>
    <source>
        <strain evidence="4">JCM 17782</strain>
    </source>
</reference>
<evidence type="ECO:0000256" key="2">
    <source>
        <dbReference type="SAM" id="Phobius"/>
    </source>
</evidence>
<evidence type="ECO:0000313" key="4">
    <source>
        <dbReference type="Proteomes" id="UP001501417"/>
    </source>
</evidence>
<feature type="transmembrane region" description="Helical" evidence="2">
    <location>
        <begin position="45"/>
        <end position="63"/>
    </location>
</feature>
<organism evidence="3 4">
    <name type="scientific">Mycobacterium paraffinicum</name>
    <dbReference type="NCBI Taxonomy" id="53378"/>
    <lineage>
        <taxon>Bacteria</taxon>
        <taxon>Bacillati</taxon>
        <taxon>Actinomycetota</taxon>
        <taxon>Actinomycetes</taxon>
        <taxon>Mycobacteriales</taxon>
        <taxon>Mycobacteriaceae</taxon>
        <taxon>Mycobacterium</taxon>
    </lineage>
</organism>
<keyword evidence="4" id="KW-1185">Reference proteome</keyword>
<evidence type="ECO:0000313" key="3">
    <source>
        <dbReference type="EMBL" id="GAA4294769.1"/>
    </source>
</evidence>
<dbReference type="RefSeq" id="WP_264043205.1">
    <property type="nucleotide sequence ID" value="NZ_BAABGF010000052.1"/>
</dbReference>
<keyword evidence="2" id="KW-1133">Transmembrane helix</keyword>
<feature type="transmembrane region" description="Helical" evidence="2">
    <location>
        <begin position="213"/>
        <end position="233"/>
    </location>
</feature>
<keyword evidence="2" id="KW-0472">Membrane</keyword>
<feature type="transmembrane region" description="Helical" evidence="2">
    <location>
        <begin position="253"/>
        <end position="271"/>
    </location>
</feature>
<accession>A0ABP8F468</accession>
<feature type="transmembrane region" description="Helical" evidence="2">
    <location>
        <begin position="150"/>
        <end position="168"/>
    </location>
</feature>
<name>A0ABP8F468_9MYCO</name>
<comment type="caution">
    <text evidence="3">The sequence shown here is derived from an EMBL/GenBank/DDBJ whole genome shotgun (WGS) entry which is preliminary data.</text>
</comment>
<feature type="transmembrane region" description="Helical" evidence="2">
    <location>
        <begin position="108"/>
        <end position="125"/>
    </location>
</feature>
<proteinExistence type="predicted"/>
<dbReference type="EMBL" id="BAABGF010000052">
    <property type="protein sequence ID" value="GAA4294769.1"/>
    <property type="molecule type" value="Genomic_DNA"/>
</dbReference>
<feature type="region of interest" description="Disordered" evidence="1">
    <location>
        <begin position="1"/>
        <end position="27"/>
    </location>
</feature>
<feature type="transmembrane region" description="Helical" evidence="2">
    <location>
        <begin position="277"/>
        <end position="296"/>
    </location>
</feature>
<dbReference type="Proteomes" id="UP001501417">
    <property type="component" value="Unassembled WGS sequence"/>
</dbReference>
<sequence>MTEENEKGDGTPDPGTGSAKKSNGPATPGRRLVPITLAVYRDLRVGMVVIMVMLAAAVLIERLSATCWQLAISAYYYTSAHSIVIAALLALGALFIMYKGSSDTEDALLSLAGVSALIAAIVPQGRPSSLCGRADLPPEYNVDAVTRPNVWAVVIGLLLGWGIVLWQSPHNRTEQTRSPGGILALGLFWLIMAVGLLTFIFDHKFFLAQAHGAAGFLLLSTFIATVFCTGYLVKREDESKSSHPRAYRQFYRAMAVVMLVTLIAIVTAHLVHRGWELWVLLVEALLIIEFAIYWVVQTIELWDKPDRMEHLPDDAQRRIAEARAKGGLDGFKSGLADVTKPGATDRLLPFL</sequence>
<keyword evidence="2" id="KW-0812">Transmembrane</keyword>
<gene>
    <name evidence="3" type="ORF">GCM10023161_44660</name>
</gene>
<evidence type="ECO:0000256" key="1">
    <source>
        <dbReference type="SAM" id="MobiDB-lite"/>
    </source>
</evidence>
<feature type="compositionally biased region" description="Basic and acidic residues" evidence="1">
    <location>
        <begin position="1"/>
        <end position="10"/>
    </location>
</feature>
<protein>
    <submittedName>
        <fullName evidence="3">Uncharacterized protein</fullName>
    </submittedName>
</protein>